<gene>
    <name evidence="3" type="ORF">7AX3_55</name>
    <name evidence="2" type="ORF">7F9_9</name>
    <name evidence="1" type="ORF">8AX3_7</name>
</gene>
<sequence length="107" mass="11569">MGFPSPASDYVEGRIDLNKLLMPHPTHMLMIETPVGFAIVDRTVQGRAGDKVAFQLGDYSQLGRLFKTGIITSDGETIDGEGMEGIIVLGKVTAEIVSVHESDRPII</sequence>
<evidence type="ECO:0008006" key="4">
    <source>
        <dbReference type="Google" id="ProtNLM"/>
    </source>
</evidence>
<protein>
    <recommendedName>
        <fullName evidence="4">Phage repressor protein</fullName>
    </recommendedName>
</protein>
<dbReference type="EMBL" id="MF417881">
    <property type="protein sequence ID" value="ASN68795.1"/>
    <property type="molecule type" value="Genomic_DNA"/>
</dbReference>
<organism evidence="1">
    <name type="scientific">uncultured Caudovirales phage</name>
    <dbReference type="NCBI Taxonomy" id="2100421"/>
    <lineage>
        <taxon>Viruses</taxon>
        <taxon>Duplodnaviria</taxon>
        <taxon>Heunggongvirae</taxon>
        <taxon>Uroviricota</taxon>
        <taxon>Caudoviricetes</taxon>
        <taxon>Peduoviridae</taxon>
        <taxon>Maltschvirus</taxon>
        <taxon>Maltschvirus maltsch</taxon>
    </lineage>
</organism>
<evidence type="ECO:0000313" key="2">
    <source>
        <dbReference type="EMBL" id="ASN67664.1"/>
    </source>
</evidence>
<evidence type="ECO:0000313" key="1">
    <source>
        <dbReference type="EMBL" id="ASN67456.1"/>
    </source>
</evidence>
<evidence type="ECO:0000313" key="3">
    <source>
        <dbReference type="EMBL" id="ASN68795.1"/>
    </source>
</evidence>
<accession>A0A2H4J4R6</accession>
<proteinExistence type="predicted"/>
<dbReference type="EMBL" id="MF417862">
    <property type="protein sequence ID" value="ASN67664.1"/>
    <property type="molecule type" value="Genomic_DNA"/>
</dbReference>
<reference evidence="1" key="1">
    <citation type="submission" date="2017-06" db="EMBL/GenBank/DDBJ databases">
        <title>Novel phages from South African skin metaviromes.</title>
        <authorList>
            <person name="van Zyl L.J."/>
            <person name="Abrahams Y."/>
            <person name="Stander E.A."/>
            <person name="Kirby B.M."/>
            <person name="Clavaud C."/>
            <person name="Farcet C."/>
            <person name="Breton L."/>
            <person name="Trindade M.I."/>
        </authorList>
    </citation>
    <scope>NUCLEOTIDE SEQUENCE</scope>
</reference>
<name>A0A2H4J4R6_9CAUD</name>
<dbReference type="EMBL" id="MF417842">
    <property type="protein sequence ID" value="ASN67456.1"/>
    <property type="molecule type" value="Genomic_DNA"/>
</dbReference>